<dbReference type="EMBL" id="JBBXJM010000003">
    <property type="protein sequence ID" value="KAL1409967.1"/>
    <property type="molecule type" value="Genomic_DNA"/>
</dbReference>
<dbReference type="GeneID" id="95985009"/>
<protein>
    <submittedName>
        <fullName evidence="2">Uncharacterized protein</fullName>
    </submittedName>
</protein>
<dbReference type="RefSeq" id="XP_069209911.1">
    <property type="nucleotide sequence ID" value="XM_069352493.1"/>
</dbReference>
<dbReference type="Proteomes" id="UP001565368">
    <property type="component" value="Unassembled WGS sequence"/>
</dbReference>
<evidence type="ECO:0000256" key="1">
    <source>
        <dbReference type="SAM" id="MobiDB-lite"/>
    </source>
</evidence>
<reference evidence="2 3" key="1">
    <citation type="submission" date="2023-08" db="EMBL/GenBank/DDBJ databases">
        <title>Annotated Genome Sequence of Vanrija albida AlHP1.</title>
        <authorList>
            <person name="Herzog R."/>
        </authorList>
    </citation>
    <scope>NUCLEOTIDE SEQUENCE [LARGE SCALE GENOMIC DNA]</scope>
    <source>
        <strain evidence="2 3">AlHP1</strain>
    </source>
</reference>
<evidence type="ECO:0000313" key="3">
    <source>
        <dbReference type="Proteomes" id="UP001565368"/>
    </source>
</evidence>
<gene>
    <name evidence="2" type="ORF">Q8F55_003966</name>
</gene>
<sequence>MATTDPPPLNLAGVTHVDDSLIDPSLAHAADFFTAAAEAHDQKFDDELARAAVAAAHHHQQQLDGGLAQHLVAGLVDSVGDAGVGVGVGVGVSTEAALAHLQPQLDTQQLPLITPPAHIAPFSRPQRDDNTPHPEILAFANRAEFEVWFEGESSWCHFVQRRTTTPEKRAEERLRARIKAHERMLANMTPDEVASAPPLKRRRRNRTSTIKEKVTFTCHHAGRYEAKHSTTLPREKLRLNTKKSVKCDCPARIVLTEMEEGGCKASYFWQHEGHDAYADDELESGRLPKVIDEWLVAQIQAGKDTDEIRRSLTMTDEEKSAYLQAIAEDPSRIDPDKPPALALTLRIKYPDIYNRYRKLKGPIKDFKPPKNPRAARAKREDPKLEDVSEQVANEVNAQVNAQAAAAIATAAGVPHTLDYSHDVVEGFNMDAIDGAELPADLSFGHEGLARALLALPRSTTHGDVDGDAELSEAVLRMANEANAQAEQEAKEREAWGSIGL</sequence>
<keyword evidence="3" id="KW-1185">Reference proteome</keyword>
<evidence type="ECO:0000313" key="2">
    <source>
        <dbReference type="EMBL" id="KAL1409967.1"/>
    </source>
</evidence>
<accession>A0ABR3Q604</accession>
<organism evidence="2 3">
    <name type="scientific">Vanrija albida</name>
    <dbReference type="NCBI Taxonomy" id="181172"/>
    <lineage>
        <taxon>Eukaryota</taxon>
        <taxon>Fungi</taxon>
        <taxon>Dikarya</taxon>
        <taxon>Basidiomycota</taxon>
        <taxon>Agaricomycotina</taxon>
        <taxon>Tremellomycetes</taxon>
        <taxon>Trichosporonales</taxon>
        <taxon>Trichosporonaceae</taxon>
        <taxon>Vanrija</taxon>
    </lineage>
</organism>
<name>A0ABR3Q604_9TREE</name>
<comment type="caution">
    <text evidence="2">The sequence shown here is derived from an EMBL/GenBank/DDBJ whole genome shotgun (WGS) entry which is preliminary data.</text>
</comment>
<proteinExistence type="predicted"/>
<feature type="region of interest" description="Disordered" evidence="1">
    <location>
        <begin position="363"/>
        <end position="384"/>
    </location>
</feature>